<dbReference type="Proteomes" id="UP000094053">
    <property type="component" value="Unassembled WGS sequence"/>
</dbReference>
<keyword evidence="2" id="KW-0732">Signal</keyword>
<dbReference type="OrthoDB" id="4735156at2"/>
<gene>
    <name evidence="3" type="ORF">BHQ18_11205</name>
</gene>
<proteinExistence type="predicted"/>
<feature type="signal peptide" evidence="2">
    <location>
        <begin position="1"/>
        <end position="28"/>
    </location>
</feature>
<evidence type="ECO:0000313" key="3">
    <source>
        <dbReference type="EMBL" id="ODQ90017.1"/>
    </source>
</evidence>
<keyword evidence="4" id="KW-1185">Reference proteome</keyword>
<feature type="chain" id="PRO_5038770125" evidence="2">
    <location>
        <begin position="29"/>
        <end position="138"/>
    </location>
</feature>
<evidence type="ECO:0000313" key="4">
    <source>
        <dbReference type="Proteomes" id="UP000094053"/>
    </source>
</evidence>
<comment type="caution">
    <text evidence="3">The sequence shown here is derived from an EMBL/GenBank/DDBJ whole genome shotgun (WGS) entry which is preliminary data.</text>
</comment>
<feature type="compositionally biased region" description="Basic and acidic residues" evidence="1">
    <location>
        <begin position="110"/>
        <end position="120"/>
    </location>
</feature>
<sequence length="138" mass="14015">MRLQMLGVGAVATAASAMVLFGTATAAAAPDVVGQPYSDAVEAIEEGGGTAVVAARVGDKMDQGDCVVVNAWDSSFLRIDESGSQVSLALNCAGEYATATNPGASVAHPLGREAKSKAEEEAAEEEEQALEEVSTPDE</sequence>
<dbReference type="EMBL" id="MIHA01000007">
    <property type="protein sequence ID" value="ODQ90017.1"/>
    <property type="molecule type" value="Genomic_DNA"/>
</dbReference>
<evidence type="ECO:0000256" key="2">
    <source>
        <dbReference type="SAM" id="SignalP"/>
    </source>
</evidence>
<protein>
    <submittedName>
        <fullName evidence="3">Uncharacterized protein</fullName>
    </submittedName>
</protein>
<reference evidence="4" key="1">
    <citation type="submission" date="2016-09" db="EMBL/GenBank/DDBJ databases">
        <authorList>
            <person name="Greninger A.L."/>
            <person name="Jerome K.R."/>
            <person name="Mcnair B."/>
            <person name="Wallis C."/>
            <person name="Fang F."/>
        </authorList>
    </citation>
    <scope>NUCLEOTIDE SEQUENCE [LARGE SCALE GENOMIC DNA]</scope>
    <source>
        <strain evidence="4">M6</strain>
    </source>
</reference>
<feature type="compositionally biased region" description="Acidic residues" evidence="1">
    <location>
        <begin position="121"/>
        <end position="138"/>
    </location>
</feature>
<evidence type="ECO:0000256" key="1">
    <source>
        <dbReference type="SAM" id="MobiDB-lite"/>
    </source>
</evidence>
<dbReference type="RefSeq" id="WP_069413687.1">
    <property type="nucleotide sequence ID" value="NZ_JACKUL010000022.1"/>
</dbReference>
<organism evidence="3 4">
    <name type="scientific">Mycolicibacterium flavescens</name>
    <name type="common">Mycobacterium flavescens</name>
    <dbReference type="NCBI Taxonomy" id="1776"/>
    <lineage>
        <taxon>Bacteria</taxon>
        <taxon>Bacillati</taxon>
        <taxon>Actinomycetota</taxon>
        <taxon>Actinomycetes</taxon>
        <taxon>Mycobacteriales</taxon>
        <taxon>Mycobacteriaceae</taxon>
        <taxon>Mycolicibacterium</taxon>
    </lineage>
</organism>
<accession>A0A1E3RKV1</accession>
<dbReference type="AlphaFoldDB" id="A0A1E3RKV1"/>
<name>A0A1E3RKV1_MYCFV</name>
<feature type="region of interest" description="Disordered" evidence="1">
    <location>
        <begin position="101"/>
        <end position="138"/>
    </location>
</feature>